<organism evidence="2 3">
    <name type="scientific">Glutamicibacter creatinolyticus</name>
    <dbReference type="NCBI Taxonomy" id="162496"/>
    <lineage>
        <taxon>Bacteria</taxon>
        <taxon>Bacillati</taxon>
        <taxon>Actinomycetota</taxon>
        <taxon>Actinomycetes</taxon>
        <taxon>Micrococcales</taxon>
        <taxon>Micrococcaceae</taxon>
        <taxon>Glutamicibacter</taxon>
    </lineage>
</organism>
<protein>
    <recommendedName>
        <fullName evidence="1">YbaK/aminoacyl-tRNA synthetase-associated domain-containing protein</fullName>
    </recommendedName>
</protein>
<feature type="domain" description="YbaK/aminoacyl-tRNA synthetase-associated" evidence="1">
    <location>
        <begin position="34"/>
        <end position="152"/>
    </location>
</feature>
<dbReference type="GO" id="GO:0002161">
    <property type="term" value="F:aminoacyl-tRNA deacylase activity"/>
    <property type="evidence" value="ECO:0007669"/>
    <property type="project" value="InterPro"/>
</dbReference>
<keyword evidence="3" id="KW-1185">Reference proteome</keyword>
<dbReference type="CDD" id="cd04332">
    <property type="entry name" value="YbaK_like"/>
    <property type="match status" value="1"/>
</dbReference>
<name>A0A5B7WV83_9MICC</name>
<dbReference type="KEGG" id="gcr:GcLGCM259_2094"/>
<evidence type="ECO:0000259" key="1">
    <source>
        <dbReference type="Pfam" id="PF04073"/>
    </source>
</evidence>
<dbReference type="InterPro" id="IPR036754">
    <property type="entry name" value="YbaK/aa-tRNA-synt-asso_dom_sf"/>
</dbReference>
<proteinExistence type="predicted"/>
<accession>A0A5B7WV83</accession>
<dbReference type="AlphaFoldDB" id="A0A5B7WV83"/>
<dbReference type="PANTHER" id="PTHR30411">
    <property type="entry name" value="CYTOPLASMIC PROTEIN"/>
    <property type="match status" value="1"/>
</dbReference>
<reference evidence="2 3" key="1">
    <citation type="submission" date="2018-12" db="EMBL/GenBank/DDBJ databases">
        <title>Complete Genome Sequence of Glutamicibacter creatinolyticus strain LGCM259,isolated from an abscess of a 12-year-old mare in Italy.</title>
        <authorList>
            <person name="Santos R.G."/>
            <person name="Silva A.L."/>
            <person name="Seyffert N."/>
            <person name="Castro T.L.P."/>
            <person name="Attili A.R."/>
            <person name="Rifici C."/>
            <person name="Mazzullo G."/>
            <person name="Brenig B."/>
            <person name="Venanzi F."/>
            <person name="Azevedo V."/>
        </authorList>
    </citation>
    <scope>NUCLEOTIDE SEQUENCE [LARGE SCALE GENOMIC DNA]</scope>
    <source>
        <strain evidence="2 3">LGCM 259</strain>
    </source>
</reference>
<dbReference type="EMBL" id="CP034412">
    <property type="protein sequence ID" value="QCY47809.1"/>
    <property type="molecule type" value="Genomic_DNA"/>
</dbReference>
<dbReference type="Pfam" id="PF04073">
    <property type="entry name" value="tRNA_edit"/>
    <property type="match status" value="1"/>
</dbReference>
<dbReference type="PANTHER" id="PTHR30411:SF4">
    <property type="entry name" value="YBAK_AMINOACYL-TRNA SYNTHETASE-ASSOCIATED DOMAIN-CONTAINING PROTEIN"/>
    <property type="match status" value="1"/>
</dbReference>
<sequence>MTESPEAPNEALTRISLDASRRNIPIEIVPRAAASSLSEAASNLGIAEHRLLKTLVLKRSNGTYLFALIPGGRSLSWPKLRLVLGVNKLSLPHGDTAFEVTGYRPGTITPFGALTPLPLVIDATVFQGEQQAMVALGSGDRLHAVLVAAQDLVSGFDAIVADISVPE</sequence>
<dbReference type="InterPro" id="IPR007214">
    <property type="entry name" value="YbaK/aa-tRNA-synth-assoc-dom"/>
</dbReference>
<dbReference type="Gene3D" id="3.90.960.10">
    <property type="entry name" value="YbaK/aminoacyl-tRNA synthetase-associated domain"/>
    <property type="match status" value="1"/>
</dbReference>
<evidence type="ECO:0000313" key="2">
    <source>
        <dbReference type="EMBL" id="QCY47809.1"/>
    </source>
</evidence>
<evidence type="ECO:0000313" key="3">
    <source>
        <dbReference type="Proteomes" id="UP000307000"/>
    </source>
</evidence>
<dbReference type="RefSeq" id="WP_246049536.1">
    <property type="nucleotide sequence ID" value="NZ_CP034412.1"/>
</dbReference>
<gene>
    <name evidence="2" type="ORF">GcLGCM259_2094</name>
</gene>
<dbReference type="Proteomes" id="UP000307000">
    <property type="component" value="Chromosome"/>
</dbReference>
<dbReference type="SUPFAM" id="SSF55826">
    <property type="entry name" value="YbaK/ProRS associated domain"/>
    <property type="match status" value="1"/>
</dbReference>